<sequence>MKLKKSLIALTATTAVLFSSVVAPVQAQEIATTTETTAVETSADEVDSVETVSDKTPAESTTTSEKPSGSKKESSGSSTSNVLDTIRGIFGYKKSDEDASDSDKSEDKPESQTDTILSWIKLVSVVITTLTGLVTLISKFGGLK</sequence>
<dbReference type="Proteomes" id="UP000035199">
    <property type="component" value="Chromosome"/>
</dbReference>
<feature type="compositionally biased region" description="Basic and acidic residues" evidence="1">
    <location>
        <begin position="93"/>
        <end position="111"/>
    </location>
</feature>
<organism evidence="4 5">
    <name type="scientific">Corynebacterium mustelae</name>
    <dbReference type="NCBI Taxonomy" id="571915"/>
    <lineage>
        <taxon>Bacteria</taxon>
        <taxon>Bacillati</taxon>
        <taxon>Actinomycetota</taxon>
        <taxon>Actinomycetes</taxon>
        <taxon>Mycobacteriales</taxon>
        <taxon>Corynebacteriaceae</taxon>
        <taxon>Corynebacterium</taxon>
    </lineage>
</organism>
<dbReference type="RefSeq" id="WP_047262172.1">
    <property type="nucleotide sequence ID" value="NZ_CP011542.1"/>
</dbReference>
<dbReference type="EMBL" id="CP011542">
    <property type="protein sequence ID" value="AKK06067.1"/>
    <property type="molecule type" value="Genomic_DNA"/>
</dbReference>
<reference evidence="4 5" key="1">
    <citation type="journal article" date="2015" name="Genome Announc.">
        <title>Complete Genome Sequence of the Type Strain Corynebacterium mustelae DSM 45274, Isolated from Various Tissues of a Male Ferret with Lethal Sepsis.</title>
        <authorList>
            <person name="Ruckert C."/>
            <person name="Eimer J."/>
            <person name="Winkler A."/>
            <person name="Tauch A."/>
        </authorList>
    </citation>
    <scope>NUCLEOTIDE SEQUENCE [LARGE SCALE GENOMIC DNA]</scope>
    <source>
        <strain evidence="4 5">DSM 45274</strain>
    </source>
</reference>
<evidence type="ECO:0000256" key="2">
    <source>
        <dbReference type="SAM" id="Phobius"/>
    </source>
</evidence>
<keyword evidence="3" id="KW-0732">Signal</keyword>
<dbReference type="PATRIC" id="fig|571915.4.peg.1852"/>
<name>A0A0G3H4K4_9CORY</name>
<feature type="chain" id="PRO_5002554958" description="Secreted protein" evidence="3">
    <location>
        <begin position="28"/>
        <end position="144"/>
    </location>
</feature>
<protein>
    <recommendedName>
        <fullName evidence="6">Secreted protein</fullName>
    </recommendedName>
</protein>
<gene>
    <name evidence="4" type="ORF">CMUST_08715</name>
</gene>
<evidence type="ECO:0000313" key="5">
    <source>
        <dbReference type="Proteomes" id="UP000035199"/>
    </source>
</evidence>
<keyword evidence="2" id="KW-1133">Transmembrane helix</keyword>
<keyword evidence="5" id="KW-1185">Reference proteome</keyword>
<feature type="transmembrane region" description="Helical" evidence="2">
    <location>
        <begin position="116"/>
        <end position="137"/>
    </location>
</feature>
<evidence type="ECO:0000313" key="4">
    <source>
        <dbReference type="EMBL" id="AKK06067.1"/>
    </source>
</evidence>
<feature type="region of interest" description="Disordered" evidence="1">
    <location>
        <begin position="35"/>
        <end position="83"/>
    </location>
</feature>
<dbReference type="AlphaFoldDB" id="A0A0G3H4K4"/>
<reference evidence="5" key="2">
    <citation type="submission" date="2015-05" db="EMBL/GenBank/DDBJ databases">
        <title>Complete genome sequence of Corynebacterium mustelae DSM 45274, isolated from various tissues of a male ferret with lethal sepsis.</title>
        <authorList>
            <person name="Ruckert C."/>
            <person name="Albersmeier A."/>
            <person name="Winkler A."/>
            <person name="Tauch A."/>
        </authorList>
    </citation>
    <scope>NUCLEOTIDE SEQUENCE [LARGE SCALE GENOMIC DNA]</scope>
    <source>
        <strain evidence="5">DSM 45274</strain>
    </source>
</reference>
<evidence type="ECO:0000256" key="1">
    <source>
        <dbReference type="SAM" id="MobiDB-lite"/>
    </source>
</evidence>
<feature type="region of interest" description="Disordered" evidence="1">
    <location>
        <begin position="92"/>
        <end position="111"/>
    </location>
</feature>
<keyword evidence="2" id="KW-0472">Membrane</keyword>
<dbReference type="STRING" id="571915.CMUST_08715"/>
<feature type="signal peptide" evidence="3">
    <location>
        <begin position="1"/>
        <end position="27"/>
    </location>
</feature>
<proteinExistence type="predicted"/>
<evidence type="ECO:0008006" key="6">
    <source>
        <dbReference type="Google" id="ProtNLM"/>
    </source>
</evidence>
<evidence type="ECO:0000256" key="3">
    <source>
        <dbReference type="SAM" id="SignalP"/>
    </source>
</evidence>
<keyword evidence="2" id="KW-0812">Transmembrane</keyword>
<accession>A0A0G3H4K4</accession>
<dbReference type="KEGG" id="cmv:CMUST_08715"/>